<gene>
    <name evidence="2" type="ORF">BGZ96_008373</name>
</gene>
<evidence type="ECO:0000256" key="1">
    <source>
        <dbReference type="SAM" id="MobiDB-lite"/>
    </source>
</evidence>
<reference evidence="2 3" key="1">
    <citation type="journal article" date="2020" name="Fungal Divers.">
        <title>Resolving the Mortierellaceae phylogeny through synthesis of multi-gene phylogenetics and phylogenomics.</title>
        <authorList>
            <person name="Vandepol N."/>
            <person name="Liber J."/>
            <person name="Desiro A."/>
            <person name="Na H."/>
            <person name="Kennedy M."/>
            <person name="Barry K."/>
            <person name="Grigoriev I.V."/>
            <person name="Miller A.N."/>
            <person name="O'Donnell K."/>
            <person name="Stajich J.E."/>
            <person name="Bonito G."/>
        </authorList>
    </citation>
    <scope>NUCLEOTIDE SEQUENCE [LARGE SCALE GENOMIC DNA]</scope>
    <source>
        <strain evidence="2 3">AD045</strain>
    </source>
</reference>
<sequence length="98" mass="11475">MTANRGDEYDPLEDSDFDNMDEDIEEEEEEEEWYEENENMVVEEEKEPGPSNFFSSHDPENEGTIDNDDDCYGDVPEDEDTLWTVKDRRLAGERGVMI</sequence>
<dbReference type="Proteomes" id="UP001194696">
    <property type="component" value="Unassembled WGS sequence"/>
</dbReference>
<evidence type="ECO:0000313" key="3">
    <source>
        <dbReference type="Proteomes" id="UP001194696"/>
    </source>
</evidence>
<protein>
    <submittedName>
        <fullName evidence="2">Uncharacterized protein</fullName>
    </submittedName>
</protein>
<comment type="caution">
    <text evidence="2">The sequence shown here is derived from an EMBL/GenBank/DDBJ whole genome shotgun (WGS) entry which is preliminary data.</text>
</comment>
<proteinExistence type="predicted"/>
<name>A0ABQ7JYL0_9FUNG</name>
<accession>A0ABQ7JYL0</accession>
<keyword evidence="3" id="KW-1185">Reference proteome</keyword>
<feature type="region of interest" description="Disordered" evidence="1">
    <location>
        <begin position="1"/>
        <end position="78"/>
    </location>
</feature>
<feature type="compositionally biased region" description="Acidic residues" evidence="1">
    <location>
        <begin position="9"/>
        <end position="46"/>
    </location>
</feature>
<feature type="compositionally biased region" description="Acidic residues" evidence="1">
    <location>
        <begin position="61"/>
        <end position="78"/>
    </location>
</feature>
<evidence type="ECO:0000313" key="2">
    <source>
        <dbReference type="EMBL" id="KAG0287743.1"/>
    </source>
</evidence>
<organism evidence="2 3">
    <name type="scientific">Linnemannia gamsii</name>
    <dbReference type="NCBI Taxonomy" id="64522"/>
    <lineage>
        <taxon>Eukaryota</taxon>
        <taxon>Fungi</taxon>
        <taxon>Fungi incertae sedis</taxon>
        <taxon>Mucoromycota</taxon>
        <taxon>Mortierellomycotina</taxon>
        <taxon>Mortierellomycetes</taxon>
        <taxon>Mortierellales</taxon>
        <taxon>Mortierellaceae</taxon>
        <taxon>Linnemannia</taxon>
    </lineage>
</organism>
<dbReference type="EMBL" id="JAAAIM010000463">
    <property type="protein sequence ID" value="KAG0287743.1"/>
    <property type="molecule type" value="Genomic_DNA"/>
</dbReference>